<dbReference type="eggNOG" id="KOG1961">
    <property type="taxonomic scope" value="Eukaryota"/>
</dbReference>
<dbReference type="GO" id="GO:0006896">
    <property type="term" value="P:Golgi to vacuole transport"/>
    <property type="evidence" value="ECO:0007669"/>
    <property type="project" value="TreeGrafter"/>
</dbReference>
<protein>
    <recommendedName>
        <fullName evidence="3">Vacuolar protein sorting-associated protein 52 homolog</fullName>
    </recommendedName>
</protein>
<evidence type="ECO:0000313" key="10">
    <source>
        <dbReference type="Proteomes" id="UP000015104"/>
    </source>
</evidence>
<dbReference type="InterPro" id="IPR048319">
    <property type="entry name" value="Vps52_CC"/>
</dbReference>
<keyword evidence="4" id="KW-0813">Transport</keyword>
<evidence type="ECO:0000259" key="7">
    <source>
        <dbReference type="Pfam" id="PF04129"/>
    </source>
</evidence>
<keyword evidence="5" id="KW-0653">Protein transport</keyword>
<dbReference type="Pfam" id="PF04129">
    <property type="entry name" value="Vps52_CC"/>
    <property type="match status" value="1"/>
</dbReference>
<evidence type="ECO:0000256" key="3">
    <source>
        <dbReference type="ARBA" id="ARBA00017083"/>
    </source>
</evidence>
<dbReference type="Proteomes" id="UP000015104">
    <property type="component" value="Unassembled WGS sequence"/>
</dbReference>
<dbReference type="EnsemblMetazoa" id="tetur49g00060.1">
    <property type="protein sequence ID" value="tetur49g00060.1"/>
    <property type="gene ID" value="tetur49g00060"/>
</dbReference>
<evidence type="ECO:0000256" key="2">
    <source>
        <dbReference type="ARBA" id="ARBA00008180"/>
    </source>
</evidence>
<evidence type="ECO:0000256" key="4">
    <source>
        <dbReference type="ARBA" id="ARBA00022448"/>
    </source>
</evidence>
<dbReference type="GO" id="GO:0032456">
    <property type="term" value="P:endocytic recycling"/>
    <property type="evidence" value="ECO:0007669"/>
    <property type="project" value="TreeGrafter"/>
</dbReference>
<dbReference type="InterPro" id="IPR048361">
    <property type="entry name" value="Vps52_C"/>
</dbReference>
<evidence type="ECO:0000256" key="1">
    <source>
        <dbReference type="ARBA" id="ARBA00004601"/>
    </source>
</evidence>
<dbReference type="Pfam" id="PF20655">
    <property type="entry name" value="Vps52_C"/>
    <property type="match status" value="1"/>
</dbReference>
<comment type="subcellular location">
    <subcellularLocation>
        <location evidence="1">Golgi apparatus</location>
        <location evidence="1">trans-Golgi network</location>
    </subcellularLocation>
</comment>
<evidence type="ECO:0000313" key="9">
    <source>
        <dbReference type="EnsemblMetazoa" id="tetur49g00060.1"/>
    </source>
</evidence>
<dbReference type="GO" id="GO:0019905">
    <property type="term" value="F:syntaxin binding"/>
    <property type="evidence" value="ECO:0007669"/>
    <property type="project" value="TreeGrafter"/>
</dbReference>
<evidence type="ECO:0000256" key="6">
    <source>
        <dbReference type="ARBA" id="ARBA00023034"/>
    </source>
</evidence>
<dbReference type="EMBL" id="CAEY01001339">
    <property type="status" value="NOT_ANNOTATED_CDS"/>
    <property type="molecule type" value="Genomic_DNA"/>
</dbReference>
<organism evidence="9 10">
    <name type="scientific">Tetranychus urticae</name>
    <name type="common">Two-spotted spider mite</name>
    <dbReference type="NCBI Taxonomy" id="32264"/>
    <lineage>
        <taxon>Eukaryota</taxon>
        <taxon>Metazoa</taxon>
        <taxon>Ecdysozoa</taxon>
        <taxon>Arthropoda</taxon>
        <taxon>Chelicerata</taxon>
        <taxon>Arachnida</taxon>
        <taxon>Acari</taxon>
        <taxon>Acariformes</taxon>
        <taxon>Trombidiformes</taxon>
        <taxon>Prostigmata</taxon>
        <taxon>Eleutherengona</taxon>
        <taxon>Raphignathae</taxon>
        <taxon>Tetranychoidea</taxon>
        <taxon>Tetranychidae</taxon>
        <taxon>Tetranychus</taxon>
    </lineage>
</organism>
<feature type="domain" description="Vps52 C-terminal" evidence="8">
    <location>
        <begin position="239"/>
        <end position="552"/>
    </location>
</feature>
<name>T1L5L8_TETUR</name>
<reference evidence="10" key="1">
    <citation type="submission" date="2011-08" db="EMBL/GenBank/DDBJ databases">
        <authorList>
            <person name="Rombauts S."/>
        </authorList>
    </citation>
    <scope>NUCLEOTIDE SEQUENCE</scope>
    <source>
        <strain evidence="10">London</strain>
    </source>
</reference>
<sequence length="674" mass="78876">MQSSPSCTLPEDLIGDDFIKDILSSAVDLRFYSQVIENKLREAVNASVADYISESSNIAALHSDINECDSILEKLEEMLVTFQADLGNICQEILSLQEQSLSLNIRLKNKQALRSELVQYIDEIVVPEPVMLHILDTPASEKDFIDNLMILDQKIDFVGNESTRESLPCQDVKEILEKLKVKAISKIREYILKRIQFCRRAMSNYQMEQNALLKNKFFYTFLCTHAREIAREVKQEYVDTMSKVYFSYFKEYISRLSKLKFDELPDKDDLMAADDSHKSKVSFFTGKQTLKNRSTIFTLGNRGNIVTTELESPLIIPHTATKMETKFPMEALFRSHQYAVVDNGCREYLFCVDYFMLKNEAAFMLFERILGKTLKFILHLCEEEFRSSYDCIGLFLCLHIVYRYRLLSHKRAVPALDNYWESMVEILWPRFETIFQMQIQSVKNCDPEKLGNCDSRPHYITRRYAEFSAAIMAINDTFPDERVSILLGCLQTEVENFILKMAGRFNNPKEYLVFLINNYDMILNVLLERVKEESKESQNIKQHLSKRIEDYVAELLDPHFGGMLRFVKDCESYLERDDTELLKREEPKIANIVKTFNNGWRKAIDEINREVMQNFTNFKCGNNIQQAALTELIQYYHRFHKIVFLNIFKNNPSRSSLINVHQLMVEIKKYKTNF</sequence>
<dbReference type="GO" id="GO:0005829">
    <property type="term" value="C:cytosol"/>
    <property type="evidence" value="ECO:0007669"/>
    <property type="project" value="GOC"/>
</dbReference>
<dbReference type="OMA" id="IHVVMVE"/>
<dbReference type="GO" id="GO:0000938">
    <property type="term" value="C:GARP complex"/>
    <property type="evidence" value="ECO:0007669"/>
    <property type="project" value="TreeGrafter"/>
</dbReference>
<dbReference type="GO" id="GO:0042147">
    <property type="term" value="P:retrograde transport, endosome to Golgi"/>
    <property type="evidence" value="ECO:0007669"/>
    <property type="project" value="TreeGrafter"/>
</dbReference>
<keyword evidence="10" id="KW-1185">Reference proteome</keyword>
<evidence type="ECO:0000256" key="5">
    <source>
        <dbReference type="ARBA" id="ARBA00022927"/>
    </source>
</evidence>
<gene>
    <name evidence="9" type="primary">107370447</name>
</gene>
<keyword evidence="6" id="KW-0333">Golgi apparatus</keyword>
<dbReference type="KEGG" id="tut:107370447"/>
<dbReference type="InterPro" id="IPR007258">
    <property type="entry name" value="Vps52"/>
</dbReference>
<accession>T1L5L8</accession>
<dbReference type="OrthoDB" id="19482at2759"/>
<dbReference type="PANTHER" id="PTHR14190">
    <property type="entry name" value="SUPPRESSOR OF ACTIN MUTATIONS 2/VACUOLAR PROTEIN SORTING 52"/>
    <property type="match status" value="1"/>
</dbReference>
<dbReference type="PANTHER" id="PTHR14190:SF7">
    <property type="entry name" value="VACUOLAR PROTEIN SORTING-ASSOCIATED PROTEIN 52 HOMOLOG"/>
    <property type="match status" value="1"/>
</dbReference>
<dbReference type="GO" id="GO:0007041">
    <property type="term" value="P:lysosomal transport"/>
    <property type="evidence" value="ECO:0007669"/>
    <property type="project" value="TreeGrafter"/>
</dbReference>
<dbReference type="HOGENOM" id="CLU_010797_0_0_1"/>
<feature type="domain" description="Vps52 coiled-coil" evidence="7">
    <location>
        <begin position="50"/>
        <end position="222"/>
    </location>
</feature>
<dbReference type="AlphaFoldDB" id="T1L5L8"/>
<comment type="similarity">
    <text evidence="2">Belongs to the VPS52 family.</text>
</comment>
<dbReference type="GO" id="GO:0015031">
    <property type="term" value="P:protein transport"/>
    <property type="evidence" value="ECO:0007669"/>
    <property type="project" value="UniProtKB-KW"/>
</dbReference>
<proteinExistence type="inferred from homology"/>
<reference evidence="9" key="2">
    <citation type="submission" date="2015-06" db="UniProtKB">
        <authorList>
            <consortium name="EnsemblMetazoa"/>
        </authorList>
    </citation>
    <scope>IDENTIFICATION</scope>
</reference>
<evidence type="ECO:0000259" key="8">
    <source>
        <dbReference type="Pfam" id="PF20655"/>
    </source>
</evidence>
<dbReference type="STRING" id="32264.T1L5L8"/>